<organism evidence="6 7">
    <name type="scientific">Desulforamulus aquiferis</name>
    <dbReference type="NCBI Taxonomy" id="1397668"/>
    <lineage>
        <taxon>Bacteria</taxon>
        <taxon>Bacillati</taxon>
        <taxon>Bacillota</taxon>
        <taxon>Clostridia</taxon>
        <taxon>Eubacteriales</taxon>
        <taxon>Peptococcaceae</taxon>
        <taxon>Desulforamulus</taxon>
    </lineage>
</organism>
<sequence length="226" mass="25550">MGIAENVIEIQREMDQTSLKCKRNPEMVTLIGVTKNITADKASQAVRAGILDLGENRVQELQNKHPLIQGVRWHFIGHLQSNKVKYIIDKVHLIHSLDRWSLALEIDRRAREINRVVPVLIQVNVANEATKFGLEVQETYDFVTEVSGLKGISVQGLMTIAPFVEDPEEVRPVFKQLKDLSGHLKNIPGVQMEQLSMGMTNDYRVAIEEGSTMVRIGTAIFGYRDY</sequence>
<accession>A0AAW7ZFL4</accession>
<dbReference type="NCBIfam" id="TIGR00044">
    <property type="entry name" value="YggS family pyridoxal phosphate-dependent enzyme"/>
    <property type="match status" value="1"/>
</dbReference>
<reference evidence="6" key="2">
    <citation type="submission" date="2023-03" db="EMBL/GenBank/DDBJ databases">
        <authorList>
            <person name="Zhang Z."/>
        </authorList>
    </citation>
    <scope>NUCLEOTIDE SEQUENCE</scope>
    <source>
        <strain evidence="6">DSA</strain>
    </source>
</reference>
<dbReference type="PROSITE" id="PS01211">
    <property type="entry name" value="UPF0001"/>
    <property type="match status" value="1"/>
</dbReference>
<dbReference type="Gene3D" id="3.20.20.10">
    <property type="entry name" value="Alanine racemase"/>
    <property type="match status" value="1"/>
</dbReference>
<dbReference type="CDD" id="cd00635">
    <property type="entry name" value="PLPDE_III_YBL036c_like"/>
    <property type="match status" value="1"/>
</dbReference>
<dbReference type="InterPro" id="IPR001608">
    <property type="entry name" value="Ala_racemase_N"/>
</dbReference>
<dbReference type="RefSeq" id="WP_304543462.1">
    <property type="nucleotide sequence ID" value="NZ_JARPTC010000018.1"/>
</dbReference>
<evidence type="ECO:0000256" key="2">
    <source>
        <dbReference type="HAMAP-Rule" id="MF_02087"/>
    </source>
</evidence>
<feature type="modified residue" description="N6-(pyridoxal phosphate)lysine" evidence="2 3">
    <location>
        <position position="35"/>
    </location>
</feature>
<evidence type="ECO:0000256" key="1">
    <source>
        <dbReference type="ARBA" id="ARBA00022898"/>
    </source>
</evidence>
<dbReference type="EMBL" id="JARPTC010000018">
    <property type="protein sequence ID" value="MDO7787964.1"/>
    <property type="molecule type" value="Genomic_DNA"/>
</dbReference>
<evidence type="ECO:0000313" key="7">
    <source>
        <dbReference type="Proteomes" id="UP001172911"/>
    </source>
</evidence>
<dbReference type="PANTHER" id="PTHR10146">
    <property type="entry name" value="PROLINE SYNTHETASE CO-TRANSCRIBED BACTERIAL HOMOLOG PROTEIN"/>
    <property type="match status" value="1"/>
</dbReference>
<dbReference type="FunFam" id="3.20.20.10:FF:000018">
    <property type="entry name" value="Pyridoxal phosphate homeostasis protein"/>
    <property type="match status" value="1"/>
</dbReference>
<gene>
    <name evidence="6" type="ORF">P6N53_12100</name>
</gene>
<dbReference type="AlphaFoldDB" id="A0AAW7ZFL4"/>
<dbReference type="SUPFAM" id="SSF51419">
    <property type="entry name" value="PLP-binding barrel"/>
    <property type="match status" value="1"/>
</dbReference>
<reference evidence="6" key="1">
    <citation type="journal article" date="2023" name="J. Hazard. Mater.">
        <title>Anaerobic biodegradation of pyrene and benzo[a]pyrene by a new sulfate-reducing Desulforamulus aquiferis strain DSA.</title>
        <authorList>
            <person name="Zhang Z."/>
            <person name="Sun J."/>
            <person name="Gong X."/>
            <person name="Wang C."/>
            <person name="Wang H."/>
        </authorList>
    </citation>
    <scope>NUCLEOTIDE SEQUENCE</scope>
    <source>
        <strain evidence="6">DSA</strain>
    </source>
</reference>
<keyword evidence="1 2" id="KW-0663">Pyridoxal phosphate</keyword>
<feature type="domain" description="Alanine racemase N-terminal" evidence="5">
    <location>
        <begin position="31"/>
        <end position="224"/>
    </location>
</feature>
<comment type="similarity">
    <text evidence="2 4">Belongs to the pyridoxal phosphate-binding protein YggS/PROSC family.</text>
</comment>
<comment type="cofactor">
    <cofactor evidence="3">
        <name>pyridoxal 5'-phosphate</name>
        <dbReference type="ChEBI" id="CHEBI:597326"/>
    </cofactor>
</comment>
<evidence type="ECO:0000259" key="5">
    <source>
        <dbReference type="Pfam" id="PF01168"/>
    </source>
</evidence>
<comment type="function">
    <text evidence="2">Pyridoxal 5'-phosphate (PLP)-binding protein, which is involved in PLP homeostasis.</text>
</comment>
<name>A0AAW7ZFL4_9FIRM</name>
<dbReference type="Proteomes" id="UP001172911">
    <property type="component" value="Unassembled WGS sequence"/>
</dbReference>
<protein>
    <recommendedName>
        <fullName evidence="2">Pyridoxal phosphate homeostasis protein</fullName>
        <shortName evidence="2">PLP homeostasis protein</shortName>
    </recommendedName>
</protein>
<dbReference type="HAMAP" id="MF_02087">
    <property type="entry name" value="PLP_homeostasis"/>
    <property type="match status" value="1"/>
</dbReference>
<dbReference type="PANTHER" id="PTHR10146:SF14">
    <property type="entry name" value="PYRIDOXAL PHOSPHATE HOMEOSTASIS PROTEIN"/>
    <property type="match status" value="1"/>
</dbReference>
<dbReference type="Pfam" id="PF01168">
    <property type="entry name" value="Ala_racemase_N"/>
    <property type="match status" value="1"/>
</dbReference>
<evidence type="ECO:0000256" key="3">
    <source>
        <dbReference type="PIRSR" id="PIRSR004848-1"/>
    </source>
</evidence>
<dbReference type="InterPro" id="IPR011078">
    <property type="entry name" value="PyrdxlP_homeostasis"/>
</dbReference>
<proteinExistence type="inferred from homology"/>
<dbReference type="InterPro" id="IPR029066">
    <property type="entry name" value="PLP-binding_barrel"/>
</dbReference>
<evidence type="ECO:0000313" key="6">
    <source>
        <dbReference type="EMBL" id="MDO7787964.1"/>
    </source>
</evidence>
<dbReference type="GO" id="GO:0030170">
    <property type="term" value="F:pyridoxal phosphate binding"/>
    <property type="evidence" value="ECO:0007669"/>
    <property type="project" value="UniProtKB-UniRule"/>
</dbReference>
<evidence type="ECO:0000256" key="4">
    <source>
        <dbReference type="RuleBase" id="RU004514"/>
    </source>
</evidence>
<keyword evidence="7" id="KW-1185">Reference proteome</keyword>
<comment type="caution">
    <text evidence="6">The sequence shown here is derived from an EMBL/GenBank/DDBJ whole genome shotgun (WGS) entry which is preliminary data.</text>
</comment>
<dbReference type="PIRSF" id="PIRSF004848">
    <property type="entry name" value="YBL036c_PLPDEIII"/>
    <property type="match status" value="1"/>
</dbReference>